<evidence type="ECO:0000313" key="6">
    <source>
        <dbReference type="EMBL" id="MFC3228940.1"/>
    </source>
</evidence>
<dbReference type="InterPro" id="IPR011765">
    <property type="entry name" value="Pept_M16_N"/>
</dbReference>
<dbReference type="Pfam" id="PF00675">
    <property type="entry name" value="Peptidase_M16"/>
    <property type="match status" value="1"/>
</dbReference>
<keyword evidence="2" id="KW-0482">Metalloprotease</keyword>
<feature type="compositionally biased region" description="Low complexity" evidence="3">
    <location>
        <begin position="472"/>
        <end position="482"/>
    </location>
</feature>
<sequence>MSLSLSPPGRPARRAAPAARLSAVRFLVLGLGLLPALLLLLAGRAHAGLFNPESFTLDNGMQVVVIPDHRAPVVHHMVWYKVGAADEEPGKSGLAHLTEHLMFKGTPKVPAGDFSKIVRRAGGQDNAFTSSDYTGYFQTIAADRLPMVMEMEADRMVNLDYAEGDFAPELKVVLEERSSRTDNNPQALLGEQMDAALYQNHPYGRPVIGWRHEIEGLSRQDAIDFYRAHYAPNNAILVVAGDITAEQLKPLAEATYGQIPARELAPRARPQEPPQIAPRRIVLTDPRVQRPSFSRSYLAPSLTAGDSSQAVPLTVLAEILGGGASGRLYDRLVRQSDTAVYAGAWYNEGAMDLGEFAVYAAPSPGTALQAVEDAVDEEIARIRDDGVTEEELQRAKTVLLAEAVYARDSLGKAARVFGQGLTAGQSIDQIEAWPDQVRAVTAEDVRAVAEAVLQPQRSVTGWLQAPAPSPAPSAAGPAKKES</sequence>
<dbReference type="PANTHER" id="PTHR11851:SF49">
    <property type="entry name" value="MITOCHONDRIAL-PROCESSING PEPTIDASE SUBUNIT ALPHA"/>
    <property type="match status" value="1"/>
</dbReference>
<dbReference type="EMBL" id="JBHRTR010000029">
    <property type="protein sequence ID" value="MFC3228940.1"/>
    <property type="molecule type" value="Genomic_DNA"/>
</dbReference>
<dbReference type="Pfam" id="PF05193">
    <property type="entry name" value="Peptidase_M16_C"/>
    <property type="match status" value="1"/>
</dbReference>
<evidence type="ECO:0000259" key="5">
    <source>
        <dbReference type="Pfam" id="PF05193"/>
    </source>
</evidence>
<organism evidence="6 7">
    <name type="scientific">Marinibaculum pumilum</name>
    <dbReference type="NCBI Taxonomy" id="1766165"/>
    <lineage>
        <taxon>Bacteria</taxon>
        <taxon>Pseudomonadati</taxon>
        <taxon>Pseudomonadota</taxon>
        <taxon>Alphaproteobacteria</taxon>
        <taxon>Rhodospirillales</taxon>
        <taxon>Rhodospirillaceae</taxon>
        <taxon>Marinibaculum</taxon>
    </lineage>
</organism>
<comment type="caution">
    <text evidence="6">The sequence shown here is derived from an EMBL/GenBank/DDBJ whole genome shotgun (WGS) entry which is preliminary data.</text>
</comment>
<evidence type="ECO:0000256" key="1">
    <source>
        <dbReference type="ARBA" id="ARBA00007261"/>
    </source>
</evidence>
<evidence type="ECO:0000256" key="3">
    <source>
        <dbReference type="SAM" id="MobiDB-lite"/>
    </source>
</evidence>
<proteinExistence type="inferred from homology"/>
<dbReference type="InterPro" id="IPR050361">
    <property type="entry name" value="MPP/UQCRC_Complex"/>
</dbReference>
<feature type="domain" description="Peptidase M16 C-terminal" evidence="5">
    <location>
        <begin position="217"/>
        <end position="398"/>
    </location>
</feature>
<keyword evidence="2" id="KW-0378">Hydrolase</keyword>
<feature type="region of interest" description="Disordered" evidence="3">
    <location>
        <begin position="459"/>
        <end position="482"/>
    </location>
</feature>
<dbReference type="Gene3D" id="3.30.830.10">
    <property type="entry name" value="Metalloenzyme, LuxS/M16 peptidase-like"/>
    <property type="match status" value="2"/>
</dbReference>
<gene>
    <name evidence="6" type="ORF">ACFOGJ_16975</name>
</gene>
<reference evidence="7" key="1">
    <citation type="journal article" date="2019" name="Int. J. Syst. Evol. Microbiol.">
        <title>The Global Catalogue of Microorganisms (GCM) 10K type strain sequencing project: providing services to taxonomists for standard genome sequencing and annotation.</title>
        <authorList>
            <consortium name="The Broad Institute Genomics Platform"/>
            <consortium name="The Broad Institute Genome Sequencing Center for Infectious Disease"/>
            <person name="Wu L."/>
            <person name="Ma J."/>
        </authorList>
    </citation>
    <scope>NUCLEOTIDE SEQUENCE [LARGE SCALE GENOMIC DNA]</scope>
    <source>
        <strain evidence="7">KCTC 42964</strain>
    </source>
</reference>
<evidence type="ECO:0000313" key="7">
    <source>
        <dbReference type="Proteomes" id="UP001595528"/>
    </source>
</evidence>
<keyword evidence="2" id="KW-0645">Protease</keyword>
<dbReference type="RefSeq" id="WP_379902591.1">
    <property type="nucleotide sequence ID" value="NZ_JBHRTR010000029.1"/>
</dbReference>
<accession>A0ABV7L2P9</accession>
<comment type="similarity">
    <text evidence="1">Belongs to the peptidase M16 family.</text>
</comment>
<protein>
    <submittedName>
        <fullName evidence="6">M16 family metallopeptidase</fullName>
    </submittedName>
</protein>
<keyword evidence="7" id="KW-1185">Reference proteome</keyword>
<dbReference type="InterPro" id="IPR011249">
    <property type="entry name" value="Metalloenz_LuxS/M16"/>
</dbReference>
<dbReference type="SUPFAM" id="SSF63411">
    <property type="entry name" value="LuxS/MPP-like metallohydrolase"/>
    <property type="match status" value="2"/>
</dbReference>
<dbReference type="InterPro" id="IPR007863">
    <property type="entry name" value="Peptidase_M16_C"/>
</dbReference>
<dbReference type="PANTHER" id="PTHR11851">
    <property type="entry name" value="METALLOPROTEASE"/>
    <property type="match status" value="1"/>
</dbReference>
<name>A0ABV7L2P9_9PROT</name>
<evidence type="ECO:0000259" key="4">
    <source>
        <dbReference type="Pfam" id="PF00675"/>
    </source>
</evidence>
<dbReference type="Proteomes" id="UP001595528">
    <property type="component" value="Unassembled WGS sequence"/>
</dbReference>
<evidence type="ECO:0000256" key="2">
    <source>
        <dbReference type="ARBA" id="ARBA00023049"/>
    </source>
</evidence>
<feature type="domain" description="Peptidase M16 N-terminal" evidence="4">
    <location>
        <begin position="63"/>
        <end position="208"/>
    </location>
</feature>